<dbReference type="PANTHER" id="PTHR43537">
    <property type="entry name" value="TRANSCRIPTIONAL REGULATOR, GNTR FAMILY"/>
    <property type="match status" value="1"/>
</dbReference>
<dbReference type="InterPro" id="IPR036390">
    <property type="entry name" value="WH_DNA-bd_sf"/>
</dbReference>
<evidence type="ECO:0000259" key="4">
    <source>
        <dbReference type="PROSITE" id="PS50949"/>
    </source>
</evidence>
<evidence type="ECO:0000256" key="3">
    <source>
        <dbReference type="ARBA" id="ARBA00023163"/>
    </source>
</evidence>
<proteinExistence type="predicted"/>
<dbReference type="SMART" id="SM00345">
    <property type="entry name" value="HTH_GNTR"/>
    <property type="match status" value="1"/>
</dbReference>
<dbReference type="GO" id="GO:0003677">
    <property type="term" value="F:DNA binding"/>
    <property type="evidence" value="ECO:0007669"/>
    <property type="project" value="UniProtKB-KW"/>
</dbReference>
<keyword evidence="3" id="KW-0804">Transcription</keyword>
<keyword evidence="2 5" id="KW-0238">DNA-binding</keyword>
<dbReference type="Pfam" id="PF07729">
    <property type="entry name" value="FCD"/>
    <property type="match status" value="1"/>
</dbReference>
<dbReference type="GO" id="GO:0003700">
    <property type="term" value="F:DNA-binding transcription factor activity"/>
    <property type="evidence" value="ECO:0007669"/>
    <property type="project" value="InterPro"/>
</dbReference>
<dbReference type="PROSITE" id="PS50949">
    <property type="entry name" value="HTH_GNTR"/>
    <property type="match status" value="1"/>
</dbReference>
<dbReference type="InterPro" id="IPR011711">
    <property type="entry name" value="GntR_C"/>
</dbReference>
<keyword evidence="1" id="KW-0805">Transcription regulation</keyword>
<dbReference type="InterPro" id="IPR000524">
    <property type="entry name" value="Tscrpt_reg_HTH_GntR"/>
</dbReference>
<dbReference type="PANTHER" id="PTHR43537:SF24">
    <property type="entry name" value="GLUCONATE OPERON TRANSCRIPTIONAL REPRESSOR"/>
    <property type="match status" value="1"/>
</dbReference>
<dbReference type="Gene3D" id="1.20.120.530">
    <property type="entry name" value="GntR ligand-binding domain-like"/>
    <property type="match status" value="1"/>
</dbReference>
<dbReference type="SMART" id="SM00895">
    <property type="entry name" value="FCD"/>
    <property type="match status" value="1"/>
</dbReference>
<dbReference type="SUPFAM" id="SSF46785">
    <property type="entry name" value="Winged helix' DNA-binding domain"/>
    <property type="match status" value="1"/>
</dbReference>
<sequence>MSGYFSDNINPVTVRTSEGVADIIRREILSGNLKPDQPLLERNLAQELGVSRTPVREALFALQGEGLVELVPRKYARVRKITPKDISQIYALRLVLEAHAAESAARYADSAAILEIETTLLRQKSLPKNCSAMEQANADLAFHAAISAASGSQILKTVSNQVLGITATLRSRFKYEPAQTKLAFNQHKAILAAIKERNPELAFARMSEHIQTSTDYAKGKVVIEES</sequence>
<comment type="caution">
    <text evidence="5">The sequence shown here is derived from an EMBL/GenBank/DDBJ whole genome shotgun (WGS) entry which is preliminary data.</text>
</comment>
<evidence type="ECO:0000256" key="2">
    <source>
        <dbReference type="ARBA" id="ARBA00023125"/>
    </source>
</evidence>
<dbReference type="Proteomes" id="UP000585681">
    <property type="component" value="Unassembled WGS sequence"/>
</dbReference>
<evidence type="ECO:0000256" key="1">
    <source>
        <dbReference type="ARBA" id="ARBA00023015"/>
    </source>
</evidence>
<reference evidence="5" key="1">
    <citation type="submission" date="2020-08" db="EMBL/GenBank/DDBJ databases">
        <title>Genomic Encyclopedia of Type Strains, Phase IV (KMG-IV): sequencing the most valuable type-strain genomes for metagenomic binning, comparative biology and taxonomic classification.</title>
        <authorList>
            <person name="Goeker M."/>
        </authorList>
    </citation>
    <scope>NUCLEOTIDE SEQUENCE [LARGE SCALE GENOMIC DNA]</scope>
    <source>
        <strain evidence="5">DSM 105040</strain>
    </source>
</reference>
<dbReference type="Gene3D" id="1.10.10.10">
    <property type="entry name" value="Winged helix-like DNA-binding domain superfamily/Winged helix DNA-binding domain"/>
    <property type="match status" value="1"/>
</dbReference>
<dbReference type="InterPro" id="IPR036388">
    <property type="entry name" value="WH-like_DNA-bd_sf"/>
</dbReference>
<dbReference type="EMBL" id="JACIEQ010000029">
    <property type="protein sequence ID" value="MBB4024182.1"/>
    <property type="molecule type" value="Genomic_DNA"/>
</dbReference>
<dbReference type="SUPFAM" id="SSF48008">
    <property type="entry name" value="GntR ligand-binding domain-like"/>
    <property type="match status" value="1"/>
</dbReference>
<feature type="domain" description="HTH gntR-type" evidence="4">
    <location>
        <begin position="14"/>
        <end position="81"/>
    </location>
</feature>
<dbReference type="AlphaFoldDB" id="A0A840CJ65"/>
<dbReference type="InterPro" id="IPR008920">
    <property type="entry name" value="TF_FadR/GntR_C"/>
</dbReference>
<dbReference type="PRINTS" id="PR00035">
    <property type="entry name" value="HTHGNTR"/>
</dbReference>
<name>A0A840CJ65_9RHOB</name>
<organism evidence="5 6">
    <name type="scientific">Actibacterium naphthalenivorans</name>
    <dbReference type="NCBI Taxonomy" id="1614693"/>
    <lineage>
        <taxon>Bacteria</taxon>
        <taxon>Pseudomonadati</taxon>
        <taxon>Pseudomonadota</taxon>
        <taxon>Alphaproteobacteria</taxon>
        <taxon>Rhodobacterales</taxon>
        <taxon>Roseobacteraceae</taxon>
        <taxon>Actibacterium</taxon>
    </lineage>
</organism>
<dbReference type="RefSeq" id="WP_054539487.1">
    <property type="nucleotide sequence ID" value="NZ_JACIEQ010000029.1"/>
</dbReference>
<evidence type="ECO:0000313" key="5">
    <source>
        <dbReference type="EMBL" id="MBB4024182.1"/>
    </source>
</evidence>
<gene>
    <name evidence="5" type="ORF">GGR17_004022</name>
</gene>
<protein>
    <submittedName>
        <fullName evidence="5">DNA-binding GntR family transcriptional regulator</fullName>
    </submittedName>
</protein>
<dbReference type="Pfam" id="PF00392">
    <property type="entry name" value="GntR"/>
    <property type="match status" value="1"/>
</dbReference>
<evidence type="ECO:0000313" key="6">
    <source>
        <dbReference type="Proteomes" id="UP000585681"/>
    </source>
</evidence>
<keyword evidence="6" id="KW-1185">Reference proteome</keyword>
<dbReference type="CDD" id="cd07377">
    <property type="entry name" value="WHTH_GntR"/>
    <property type="match status" value="1"/>
</dbReference>
<accession>A0A840CJ65</accession>